<dbReference type="Proteomes" id="UP000614200">
    <property type="component" value="Unassembled WGS sequence"/>
</dbReference>
<dbReference type="InterPro" id="IPR017871">
    <property type="entry name" value="ABC_transporter-like_CS"/>
</dbReference>
<dbReference type="SUPFAM" id="SSF90123">
    <property type="entry name" value="ABC transporter transmembrane region"/>
    <property type="match status" value="1"/>
</dbReference>
<dbReference type="NCBIfam" id="TIGR02868">
    <property type="entry name" value="CydC"/>
    <property type="match status" value="1"/>
</dbReference>
<dbReference type="InterPro" id="IPR039421">
    <property type="entry name" value="Type_1_exporter"/>
</dbReference>
<keyword evidence="6 7" id="KW-0472">Membrane</keyword>
<evidence type="ECO:0000259" key="8">
    <source>
        <dbReference type="PROSITE" id="PS50893"/>
    </source>
</evidence>
<protein>
    <submittedName>
        <fullName evidence="10">Thiol reductant ABC exporter subunit CydC</fullName>
    </submittedName>
</protein>
<keyword evidence="3" id="KW-0547">Nucleotide-binding</keyword>
<evidence type="ECO:0000313" key="10">
    <source>
        <dbReference type="EMBL" id="MBF4694229.1"/>
    </source>
</evidence>
<evidence type="ECO:0000256" key="6">
    <source>
        <dbReference type="ARBA" id="ARBA00023136"/>
    </source>
</evidence>
<gene>
    <name evidence="10" type="primary">cydC</name>
    <name evidence="10" type="ORF">ISU02_13990</name>
</gene>
<feature type="transmembrane region" description="Helical" evidence="7">
    <location>
        <begin position="277"/>
        <end position="302"/>
    </location>
</feature>
<keyword evidence="2 7" id="KW-0812">Transmembrane</keyword>
<dbReference type="PROSITE" id="PS50893">
    <property type="entry name" value="ABC_TRANSPORTER_2"/>
    <property type="match status" value="1"/>
</dbReference>
<comment type="subcellular location">
    <subcellularLocation>
        <location evidence="1">Cell membrane</location>
        <topology evidence="1">Multi-pass membrane protein</topology>
    </subcellularLocation>
</comment>
<evidence type="ECO:0000259" key="9">
    <source>
        <dbReference type="PROSITE" id="PS50929"/>
    </source>
</evidence>
<feature type="domain" description="ABC transmembrane type-1" evidence="9">
    <location>
        <begin position="24"/>
        <end position="307"/>
    </location>
</feature>
<dbReference type="Gene3D" id="1.20.1560.10">
    <property type="entry name" value="ABC transporter type 1, transmembrane domain"/>
    <property type="match status" value="1"/>
</dbReference>
<keyword evidence="11" id="KW-1185">Reference proteome</keyword>
<dbReference type="Pfam" id="PF00664">
    <property type="entry name" value="ABC_membrane"/>
    <property type="match status" value="1"/>
</dbReference>
<dbReference type="InterPro" id="IPR003593">
    <property type="entry name" value="AAA+_ATPase"/>
</dbReference>
<dbReference type="PANTHER" id="PTHR43394">
    <property type="entry name" value="ATP-DEPENDENT PERMEASE MDL1, MITOCHONDRIAL"/>
    <property type="match status" value="1"/>
</dbReference>
<dbReference type="InterPro" id="IPR027417">
    <property type="entry name" value="P-loop_NTPase"/>
</dbReference>
<dbReference type="RefSeq" id="WP_194702465.1">
    <property type="nucleotide sequence ID" value="NZ_JADKNH010000008.1"/>
</dbReference>
<keyword evidence="4" id="KW-0067">ATP-binding</keyword>
<evidence type="ECO:0000256" key="2">
    <source>
        <dbReference type="ARBA" id="ARBA00022692"/>
    </source>
</evidence>
<feature type="transmembrane region" description="Helical" evidence="7">
    <location>
        <begin position="254"/>
        <end position="271"/>
    </location>
</feature>
<feature type="domain" description="ABC transporter" evidence="8">
    <location>
        <begin position="341"/>
        <end position="574"/>
    </location>
</feature>
<dbReference type="SMART" id="SM00382">
    <property type="entry name" value="AAA"/>
    <property type="match status" value="1"/>
</dbReference>
<dbReference type="Pfam" id="PF00005">
    <property type="entry name" value="ABC_tran"/>
    <property type="match status" value="1"/>
</dbReference>
<feature type="transmembrane region" description="Helical" evidence="7">
    <location>
        <begin position="60"/>
        <end position="77"/>
    </location>
</feature>
<organism evidence="10 11">
    <name type="scientific">Fusibacter ferrireducens</name>
    <dbReference type="NCBI Taxonomy" id="2785058"/>
    <lineage>
        <taxon>Bacteria</taxon>
        <taxon>Bacillati</taxon>
        <taxon>Bacillota</taxon>
        <taxon>Clostridia</taxon>
        <taxon>Eubacteriales</taxon>
        <taxon>Eubacteriales Family XII. Incertae Sedis</taxon>
        <taxon>Fusibacter</taxon>
    </lineage>
</organism>
<feature type="transmembrane region" description="Helical" evidence="7">
    <location>
        <begin position="161"/>
        <end position="182"/>
    </location>
</feature>
<reference evidence="10 11" key="1">
    <citation type="submission" date="2020-11" db="EMBL/GenBank/DDBJ databases">
        <title>Fusibacter basophilias sp. nov.</title>
        <authorList>
            <person name="Qiu D."/>
        </authorList>
    </citation>
    <scope>NUCLEOTIDE SEQUENCE [LARGE SCALE GENOMIC DNA]</scope>
    <source>
        <strain evidence="10 11">Q10-2</strain>
    </source>
</reference>
<evidence type="ECO:0000256" key="5">
    <source>
        <dbReference type="ARBA" id="ARBA00022989"/>
    </source>
</evidence>
<proteinExistence type="predicted"/>
<dbReference type="InterPro" id="IPR003439">
    <property type="entry name" value="ABC_transporter-like_ATP-bd"/>
</dbReference>
<evidence type="ECO:0000256" key="1">
    <source>
        <dbReference type="ARBA" id="ARBA00004651"/>
    </source>
</evidence>
<sequence length="577" mass="64540">MFNALPSLKKLLSLIQGNRQKLLWLSAITSCATVLASTSLMGFSAFIISYAALQPSIAEILVPVTAVRFFGLSRAILRYIERLLSHNTIFTYLSRLRVRLYDGVSHMSGERLLRLNRSDTLNVLTSDIETLQDVFLRGILPLLSSSLLYLAMLMAMIKINFALMLVLAIFYPLATLGMALIAKKLTLGKNKRFAERLGAYKIQFTIFSDHLSELNWNKRTAEFEDALKQSSVELEQDMQSISFGKLLATQGQQFMINMSVFTTLLIAILLVEKNALSGIYLAVFTLIMFSFYESAPAFLTLFQKLESGNYSAERMLELAERKDTLPTSFPKASSSIAPKSIQYKNLNFKYEGASVQLSDINFSIHSNMKIAIVGPSGSGKSTLAALICGLLAPQSGEIIYQNESVDLNHSEQLMSNFSIINQDVYLFHQRLLDNLRLADNDCSLQQIKEALVFAGLSEWVDSGWIETNPWIGEDGMTLSGGQKQRLGLARALLRKAPYLILDEAFAGLDIETESRVLNNLLALEDKSLIWITHRLVQMDQMDMIYVMADGKIIAKGTHSELIISCDLYRQSFQLSCP</sequence>
<evidence type="ECO:0000256" key="7">
    <source>
        <dbReference type="SAM" id="Phobius"/>
    </source>
</evidence>
<dbReference type="CDD" id="cd03228">
    <property type="entry name" value="ABCC_MRP_Like"/>
    <property type="match status" value="1"/>
</dbReference>
<keyword evidence="5 7" id="KW-1133">Transmembrane helix</keyword>
<evidence type="ECO:0000256" key="4">
    <source>
        <dbReference type="ARBA" id="ARBA00022840"/>
    </source>
</evidence>
<evidence type="ECO:0000313" key="11">
    <source>
        <dbReference type="Proteomes" id="UP000614200"/>
    </source>
</evidence>
<name>A0ABR9ZUU5_9FIRM</name>
<dbReference type="PROSITE" id="PS50929">
    <property type="entry name" value="ABC_TM1F"/>
    <property type="match status" value="1"/>
</dbReference>
<dbReference type="InterPro" id="IPR011527">
    <property type="entry name" value="ABC1_TM_dom"/>
</dbReference>
<dbReference type="SUPFAM" id="SSF52540">
    <property type="entry name" value="P-loop containing nucleoside triphosphate hydrolases"/>
    <property type="match status" value="1"/>
</dbReference>
<dbReference type="PROSITE" id="PS00211">
    <property type="entry name" value="ABC_TRANSPORTER_1"/>
    <property type="match status" value="1"/>
</dbReference>
<feature type="transmembrane region" description="Helical" evidence="7">
    <location>
        <begin position="21"/>
        <end position="48"/>
    </location>
</feature>
<dbReference type="PANTHER" id="PTHR43394:SF1">
    <property type="entry name" value="ATP-BINDING CASSETTE SUB-FAMILY B MEMBER 10, MITOCHONDRIAL"/>
    <property type="match status" value="1"/>
</dbReference>
<evidence type="ECO:0000256" key="3">
    <source>
        <dbReference type="ARBA" id="ARBA00022741"/>
    </source>
</evidence>
<dbReference type="InterPro" id="IPR014223">
    <property type="entry name" value="ABC_CydC/D"/>
</dbReference>
<comment type="caution">
    <text evidence="10">The sequence shown here is derived from an EMBL/GenBank/DDBJ whole genome shotgun (WGS) entry which is preliminary data.</text>
</comment>
<accession>A0ABR9ZUU5</accession>
<dbReference type="EMBL" id="JADKNH010000008">
    <property type="protein sequence ID" value="MBF4694229.1"/>
    <property type="molecule type" value="Genomic_DNA"/>
</dbReference>
<dbReference type="InterPro" id="IPR036640">
    <property type="entry name" value="ABC1_TM_sf"/>
</dbReference>
<dbReference type="Gene3D" id="3.40.50.300">
    <property type="entry name" value="P-loop containing nucleotide triphosphate hydrolases"/>
    <property type="match status" value="1"/>
</dbReference>